<dbReference type="PANTHER" id="PTHR40626:SF11">
    <property type="entry name" value="ZINC FINGER PROTEIN YPR022C"/>
    <property type="match status" value="1"/>
</dbReference>
<keyword evidence="2" id="KW-0479">Metal-binding</keyword>
<evidence type="ECO:0000313" key="10">
    <source>
        <dbReference type="EMBL" id="KAJ2905305.1"/>
    </source>
</evidence>
<dbReference type="GO" id="GO:0006351">
    <property type="term" value="P:DNA-templated transcription"/>
    <property type="evidence" value="ECO:0007669"/>
    <property type="project" value="InterPro"/>
</dbReference>
<reference evidence="10" key="1">
    <citation type="submission" date="2022-07" db="EMBL/GenBank/DDBJ databases">
        <title>Draft genome sequence of Zalerion maritima ATCC 34329, a (micro)plastics degrading marine fungus.</title>
        <authorList>
            <person name="Paco A."/>
            <person name="Goncalves M.F.M."/>
            <person name="Rocha-Santos T.A.P."/>
            <person name="Alves A."/>
        </authorList>
    </citation>
    <scope>NUCLEOTIDE SEQUENCE</scope>
    <source>
        <strain evidence="10">ATCC 34329</strain>
    </source>
</reference>
<dbReference type="Pfam" id="PF00096">
    <property type="entry name" value="zf-C2H2"/>
    <property type="match status" value="2"/>
</dbReference>
<keyword evidence="5" id="KW-0862">Zinc</keyword>
<feature type="domain" description="C2H2-type" evidence="9">
    <location>
        <begin position="26"/>
        <end position="55"/>
    </location>
</feature>
<evidence type="ECO:0000256" key="8">
    <source>
        <dbReference type="SAM" id="MobiDB-lite"/>
    </source>
</evidence>
<sequence>MATPNQAHNGGGVYKRASRKGAPRRFPCDYTGCDKIYSRAEHLQRHQLNHSPKEIFRCDVVGCEQKFVRADLLARHKKRHSASYIPRNRAPSFSTGPSPKIDPTGAGGAPPSTPPVPGSSSGHGSVVTSGAGASTGAPGTGGRGGPASNATARAPPGAPGSRPPYPRGPHDAGILLSPDSTGQQSRITSWPRPSVENVMRSKPDSAAAAATSFYGRDAAGTVPDRGPVIPFTGVPFQPDQPMSRDNNFAVWLFDPQASFSEFPVSNIPFLEGGLESPFNTNINYDYESLTSRSQIDLTPPRQLDMSDELMTEIRRQEILHWFQVFRRRQPKYEEVIASLVHESGGDLPALNLEMMKDCLAEFWENVSPRMPIVHQPTFSCNRCSIFLLMVMIALGSASLRARDTTGNLSDHGGFADVIIDGVRWEILPSDDAQPPVALWVAQALLLLEFHEKMYSSRRFHERSHIYHSATLTLLRRGSPLIGRSGSESPPNEQAGSDQAQNSGLDSRTWWIRWAETEAMHRAVFVAFMMDVIHAAMFGHTADMAPHEIRLPLPCDDNLWTASSPDVVRNLDANFRMYGVKSISFLDGLKRALHGQEVRTHLFGRMIIMSGLLSVGWHLSHRETHLKWLEFASPSPEMQDKWRQMLLRAFDIWKDSFDGAIGSDSMSESGAQRSGANGPIHSASVLYHLAHISLHVDIVDCQVYAGAKRLLGRKVSSRDYENVVKRMKTWAHQNSTRHAVLHAFKLLYRVLLDPRPKKRQAGFVQPPQSTPLTIQYSIRSEPDPHRPWIMYYAVLSIWSYVQAIGGQSIRVPPQTTAATQGEADRKVAEYLRDAAIREDLDPKTVAGLREGLPRFLDLLQGILEDSHSELLKEARRRLMVCRDILTGRVKKNPLAHPDARSWDM</sequence>
<dbReference type="Pfam" id="PF04082">
    <property type="entry name" value="Fungal_trans"/>
    <property type="match status" value="1"/>
</dbReference>
<feature type="domain" description="C2H2-type" evidence="9">
    <location>
        <begin position="56"/>
        <end position="85"/>
    </location>
</feature>
<evidence type="ECO:0000256" key="2">
    <source>
        <dbReference type="ARBA" id="ARBA00022723"/>
    </source>
</evidence>
<evidence type="ECO:0000256" key="6">
    <source>
        <dbReference type="ARBA" id="ARBA00023242"/>
    </source>
</evidence>
<dbReference type="GO" id="GO:0000981">
    <property type="term" value="F:DNA-binding transcription factor activity, RNA polymerase II-specific"/>
    <property type="evidence" value="ECO:0007669"/>
    <property type="project" value="InterPro"/>
</dbReference>
<dbReference type="AlphaFoldDB" id="A0AAD5RW06"/>
<dbReference type="EMBL" id="JAKWBI020000034">
    <property type="protein sequence ID" value="KAJ2905305.1"/>
    <property type="molecule type" value="Genomic_DNA"/>
</dbReference>
<evidence type="ECO:0000313" key="11">
    <source>
        <dbReference type="Proteomes" id="UP001201980"/>
    </source>
</evidence>
<dbReference type="PROSITE" id="PS00028">
    <property type="entry name" value="ZINC_FINGER_C2H2_1"/>
    <property type="match status" value="2"/>
</dbReference>
<organism evidence="10 11">
    <name type="scientific">Zalerion maritima</name>
    <dbReference type="NCBI Taxonomy" id="339359"/>
    <lineage>
        <taxon>Eukaryota</taxon>
        <taxon>Fungi</taxon>
        <taxon>Dikarya</taxon>
        <taxon>Ascomycota</taxon>
        <taxon>Pezizomycotina</taxon>
        <taxon>Sordariomycetes</taxon>
        <taxon>Lulworthiomycetidae</taxon>
        <taxon>Lulworthiales</taxon>
        <taxon>Lulworthiaceae</taxon>
        <taxon>Zalerion</taxon>
    </lineage>
</organism>
<feature type="compositionally biased region" description="Low complexity" evidence="8">
    <location>
        <begin position="118"/>
        <end position="137"/>
    </location>
</feature>
<name>A0AAD5RW06_9PEZI</name>
<dbReference type="Gene3D" id="3.30.160.60">
    <property type="entry name" value="Classic Zinc Finger"/>
    <property type="match status" value="1"/>
</dbReference>
<dbReference type="CDD" id="cd12148">
    <property type="entry name" value="fungal_TF_MHR"/>
    <property type="match status" value="1"/>
</dbReference>
<feature type="compositionally biased region" description="Pro residues" evidence="8">
    <location>
        <begin position="156"/>
        <end position="167"/>
    </location>
</feature>
<dbReference type="GO" id="GO:0000978">
    <property type="term" value="F:RNA polymerase II cis-regulatory region sequence-specific DNA binding"/>
    <property type="evidence" value="ECO:0007669"/>
    <property type="project" value="InterPro"/>
</dbReference>
<dbReference type="InterPro" id="IPR051059">
    <property type="entry name" value="VerF-like"/>
</dbReference>
<feature type="region of interest" description="Disordered" evidence="8">
    <location>
        <begin position="1"/>
        <end position="21"/>
    </location>
</feature>
<dbReference type="InterPro" id="IPR036236">
    <property type="entry name" value="Znf_C2H2_sf"/>
</dbReference>
<feature type="compositionally biased region" description="Low complexity" evidence="8">
    <location>
        <begin position="146"/>
        <end position="155"/>
    </location>
</feature>
<feature type="compositionally biased region" description="Polar residues" evidence="8">
    <location>
        <begin position="485"/>
        <end position="502"/>
    </location>
</feature>
<evidence type="ECO:0000256" key="5">
    <source>
        <dbReference type="ARBA" id="ARBA00022833"/>
    </source>
</evidence>
<dbReference type="GO" id="GO:0008270">
    <property type="term" value="F:zinc ion binding"/>
    <property type="evidence" value="ECO:0007669"/>
    <property type="project" value="UniProtKB-KW"/>
</dbReference>
<dbReference type="Proteomes" id="UP001201980">
    <property type="component" value="Unassembled WGS sequence"/>
</dbReference>
<comment type="subcellular location">
    <subcellularLocation>
        <location evidence="1">Nucleus</location>
    </subcellularLocation>
</comment>
<dbReference type="PROSITE" id="PS50157">
    <property type="entry name" value="ZINC_FINGER_C2H2_2"/>
    <property type="match status" value="2"/>
</dbReference>
<dbReference type="InterPro" id="IPR007219">
    <property type="entry name" value="XnlR_reg_dom"/>
</dbReference>
<protein>
    <submittedName>
        <fullName evidence="10">Zinc CHH2 type domain containing protein</fullName>
    </submittedName>
</protein>
<dbReference type="GO" id="GO:0005634">
    <property type="term" value="C:nucleus"/>
    <property type="evidence" value="ECO:0007669"/>
    <property type="project" value="UniProtKB-SubCell"/>
</dbReference>
<feature type="region of interest" description="Disordered" evidence="8">
    <location>
        <begin position="76"/>
        <end position="203"/>
    </location>
</feature>
<gene>
    <name evidence="10" type="ORF">MKZ38_005818</name>
</gene>
<proteinExistence type="predicted"/>
<dbReference type="GO" id="GO:0000785">
    <property type="term" value="C:chromatin"/>
    <property type="evidence" value="ECO:0007669"/>
    <property type="project" value="TreeGrafter"/>
</dbReference>
<feature type="compositionally biased region" description="Polar residues" evidence="8">
    <location>
        <begin position="178"/>
        <end position="188"/>
    </location>
</feature>
<accession>A0AAD5RW06</accession>
<feature type="region of interest" description="Disordered" evidence="8">
    <location>
        <begin position="482"/>
        <end position="502"/>
    </location>
</feature>
<evidence type="ECO:0000256" key="3">
    <source>
        <dbReference type="ARBA" id="ARBA00022737"/>
    </source>
</evidence>
<dbReference type="InterPro" id="IPR013087">
    <property type="entry name" value="Znf_C2H2_type"/>
</dbReference>
<keyword evidence="3" id="KW-0677">Repeat</keyword>
<dbReference type="SMART" id="SM00355">
    <property type="entry name" value="ZnF_C2H2"/>
    <property type="match status" value="2"/>
</dbReference>
<dbReference type="PANTHER" id="PTHR40626">
    <property type="entry name" value="MIP31509P"/>
    <property type="match status" value="1"/>
</dbReference>
<dbReference type="SUPFAM" id="SSF57667">
    <property type="entry name" value="beta-beta-alpha zinc fingers"/>
    <property type="match status" value="1"/>
</dbReference>
<evidence type="ECO:0000259" key="9">
    <source>
        <dbReference type="PROSITE" id="PS50157"/>
    </source>
</evidence>
<evidence type="ECO:0000256" key="7">
    <source>
        <dbReference type="PROSITE-ProRule" id="PRU00042"/>
    </source>
</evidence>
<evidence type="ECO:0000256" key="1">
    <source>
        <dbReference type="ARBA" id="ARBA00004123"/>
    </source>
</evidence>
<comment type="caution">
    <text evidence="10">The sequence shown here is derived from an EMBL/GenBank/DDBJ whole genome shotgun (WGS) entry which is preliminary data.</text>
</comment>
<keyword evidence="11" id="KW-1185">Reference proteome</keyword>
<evidence type="ECO:0000256" key="4">
    <source>
        <dbReference type="ARBA" id="ARBA00022771"/>
    </source>
</evidence>
<keyword evidence="6" id="KW-0539">Nucleus</keyword>
<keyword evidence="4 7" id="KW-0863">Zinc-finger</keyword>